<dbReference type="InterPro" id="IPR002925">
    <property type="entry name" value="Dienelactn_hydro"/>
</dbReference>
<accession>A0A4U6QLF4</accession>
<gene>
    <name evidence="3" type="ORF">FDO65_07255</name>
</gene>
<sequence length="255" mass="27182">MTELSGAHADLLATVPEPTDFTVETADVDYRQDGSALRGYLARPSAGANGVGVLIVHDWFGVADTAIMRAQMLARLGYVAFAADIFGADTRPTPEQAPEVAGSFYGDPDLTRARAAAGLEQLLAQPGVDRHRVVVIGYCFGGFVALELARTGADVAGTVTFHGSLKSDRPQEARNIRGKVLVLTGSNDPIVPDEEIADFVAAMRDGQVADWQVHLYSGVQHAFTVPGSNHPPAVYDATADRRSWAALLDFLGEFD</sequence>
<keyword evidence="4" id="KW-1185">Reference proteome</keyword>
<keyword evidence="3" id="KW-0378">Hydrolase</keyword>
<reference evidence="3 4" key="1">
    <citation type="submission" date="2019-05" db="EMBL/GenBank/DDBJ databases">
        <title>Nakamurella sp. N5BH11, whole genome shotgun sequence.</title>
        <authorList>
            <person name="Tuo L."/>
        </authorList>
    </citation>
    <scope>NUCLEOTIDE SEQUENCE [LARGE SCALE GENOMIC DNA]</scope>
    <source>
        <strain evidence="3 4">N5BH11</strain>
    </source>
</reference>
<protein>
    <submittedName>
        <fullName evidence="3">Dienelactone hydrolase family protein</fullName>
    </submittedName>
</protein>
<feature type="domain" description="Dienelactone hydrolase" evidence="2">
    <location>
        <begin position="37"/>
        <end position="253"/>
    </location>
</feature>
<evidence type="ECO:0000256" key="1">
    <source>
        <dbReference type="ARBA" id="ARBA00008645"/>
    </source>
</evidence>
<dbReference type="Proteomes" id="UP000306985">
    <property type="component" value="Unassembled WGS sequence"/>
</dbReference>
<evidence type="ECO:0000259" key="2">
    <source>
        <dbReference type="Pfam" id="PF01738"/>
    </source>
</evidence>
<comment type="caution">
    <text evidence="3">The sequence shown here is derived from an EMBL/GenBank/DDBJ whole genome shotgun (WGS) entry which is preliminary data.</text>
</comment>
<dbReference type="PANTHER" id="PTHR22946">
    <property type="entry name" value="DIENELACTONE HYDROLASE DOMAIN-CONTAINING PROTEIN-RELATED"/>
    <property type="match status" value="1"/>
</dbReference>
<dbReference type="PANTHER" id="PTHR22946:SF0">
    <property type="entry name" value="DIENELACTONE HYDROLASE DOMAIN-CONTAINING PROTEIN"/>
    <property type="match status" value="1"/>
</dbReference>
<dbReference type="RefSeq" id="WP_137448684.1">
    <property type="nucleotide sequence ID" value="NZ_SZZH01000001.1"/>
</dbReference>
<dbReference type="AlphaFoldDB" id="A0A4U6QLF4"/>
<dbReference type="InterPro" id="IPR029058">
    <property type="entry name" value="AB_hydrolase_fold"/>
</dbReference>
<comment type="similarity">
    <text evidence="1">Belongs to the AB hydrolase superfamily.</text>
</comment>
<dbReference type="SUPFAM" id="SSF53474">
    <property type="entry name" value="alpha/beta-Hydrolases"/>
    <property type="match status" value="1"/>
</dbReference>
<evidence type="ECO:0000313" key="3">
    <source>
        <dbReference type="EMBL" id="TKV61380.1"/>
    </source>
</evidence>
<name>A0A4U6QLF4_9ACTN</name>
<dbReference type="OrthoDB" id="9787933at2"/>
<organism evidence="3 4">
    <name type="scientific">Nakamurella flava</name>
    <dbReference type="NCBI Taxonomy" id="2576308"/>
    <lineage>
        <taxon>Bacteria</taxon>
        <taxon>Bacillati</taxon>
        <taxon>Actinomycetota</taxon>
        <taxon>Actinomycetes</taxon>
        <taxon>Nakamurellales</taxon>
        <taxon>Nakamurellaceae</taxon>
        <taxon>Nakamurella</taxon>
    </lineage>
</organism>
<evidence type="ECO:0000313" key="4">
    <source>
        <dbReference type="Proteomes" id="UP000306985"/>
    </source>
</evidence>
<dbReference type="EMBL" id="SZZH01000001">
    <property type="protein sequence ID" value="TKV61380.1"/>
    <property type="molecule type" value="Genomic_DNA"/>
</dbReference>
<proteinExistence type="inferred from homology"/>
<dbReference type="Gene3D" id="3.40.50.1820">
    <property type="entry name" value="alpha/beta hydrolase"/>
    <property type="match status" value="1"/>
</dbReference>
<dbReference type="Pfam" id="PF01738">
    <property type="entry name" value="DLH"/>
    <property type="match status" value="1"/>
</dbReference>
<dbReference type="InterPro" id="IPR050261">
    <property type="entry name" value="FrsA_esterase"/>
</dbReference>
<dbReference type="GO" id="GO:0016787">
    <property type="term" value="F:hydrolase activity"/>
    <property type="evidence" value="ECO:0007669"/>
    <property type="project" value="UniProtKB-KW"/>
</dbReference>